<feature type="domain" description="Methyltransferase type 11" evidence="2">
    <location>
        <begin position="779"/>
        <end position="862"/>
    </location>
</feature>
<proteinExistence type="predicted"/>
<evidence type="ECO:0000256" key="1">
    <source>
        <dbReference type="SAM" id="MobiDB-lite"/>
    </source>
</evidence>
<dbReference type="Gene3D" id="3.40.50.150">
    <property type="entry name" value="Vaccinia Virus protein VP39"/>
    <property type="match status" value="1"/>
</dbReference>
<dbReference type="Pfam" id="PF08241">
    <property type="entry name" value="Methyltransf_11"/>
    <property type="match status" value="1"/>
</dbReference>
<accession>A0ABR3XSF4</accession>
<feature type="region of interest" description="Disordered" evidence="1">
    <location>
        <begin position="93"/>
        <end position="122"/>
    </location>
</feature>
<dbReference type="Proteomes" id="UP001583177">
    <property type="component" value="Unassembled WGS sequence"/>
</dbReference>
<dbReference type="CDD" id="cd02440">
    <property type="entry name" value="AdoMet_MTases"/>
    <property type="match status" value="1"/>
</dbReference>
<feature type="region of interest" description="Disordered" evidence="1">
    <location>
        <begin position="922"/>
        <end position="947"/>
    </location>
</feature>
<dbReference type="SUPFAM" id="SSF53335">
    <property type="entry name" value="S-adenosyl-L-methionine-dependent methyltransferases"/>
    <property type="match status" value="1"/>
</dbReference>
<name>A0ABR3XSF4_9PEZI</name>
<feature type="region of interest" description="Disordered" evidence="1">
    <location>
        <begin position="296"/>
        <end position="324"/>
    </location>
</feature>
<dbReference type="InterPro" id="IPR029063">
    <property type="entry name" value="SAM-dependent_MTases_sf"/>
</dbReference>
<reference evidence="3 4" key="1">
    <citation type="journal article" date="2024" name="IMA Fungus">
        <title>IMA Genome - F19 : A genome assembly and annotation guide to empower mycologists, including annotated draft genome sequences of Ceratocystis pirilliformis, Diaporthe australafricana, Fusarium ophioides, Paecilomyces lecythidis, and Sporothrix stenoceras.</title>
        <authorList>
            <person name="Aylward J."/>
            <person name="Wilson A.M."/>
            <person name="Visagie C.M."/>
            <person name="Spraker J."/>
            <person name="Barnes I."/>
            <person name="Buitendag C."/>
            <person name="Ceriani C."/>
            <person name="Del Mar Angel L."/>
            <person name="du Plessis D."/>
            <person name="Fuchs T."/>
            <person name="Gasser K."/>
            <person name="Kramer D."/>
            <person name="Li W."/>
            <person name="Munsamy K."/>
            <person name="Piso A."/>
            <person name="Price J.L."/>
            <person name="Sonnekus B."/>
            <person name="Thomas C."/>
            <person name="van der Nest A."/>
            <person name="van Dijk A."/>
            <person name="van Heerden A."/>
            <person name="van Vuuren N."/>
            <person name="Yilmaz N."/>
            <person name="Duong T.A."/>
            <person name="van der Merwe N.A."/>
            <person name="Wingfield M.J."/>
            <person name="Wingfield B.D."/>
        </authorList>
    </citation>
    <scope>NUCLEOTIDE SEQUENCE [LARGE SCALE GENOMIC DNA]</scope>
    <source>
        <strain evidence="3 4">CMW 18300</strain>
    </source>
</reference>
<evidence type="ECO:0000313" key="3">
    <source>
        <dbReference type="EMBL" id="KAL1878666.1"/>
    </source>
</evidence>
<feature type="compositionally biased region" description="Polar residues" evidence="1">
    <location>
        <begin position="113"/>
        <end position="122"/>
    </location>
</feature>
<feature type="region of interest" description="Disordered" evidence="1">
    <location>
        <begin position="534"/>
        <end position="581"/>
    </location>
</feature>
<organism evidence="3 4">
    <name type="scientific">Diaporthe australafricana</name>
    <dbReference type="NCBI Taxonomy" id="127596"/>
    <lineage>
        <taxon>Eukaryota</taxon>
        <taxon>Fungi</taxon>
        <taxon>Dikarya</taxon>
        <taxon>Ascomycota</taxon>
        <taxon>Pezizomycotina</taxon>
        <taxon>Sordariomycetes</taxon>
        <taxon>Sordariomycetidae</taxon>
        <taxon>Diaporthales</taxon>
        <taxon>Diaporthaceae</taxon>
        <taxon>Diaporthe</taxon>
    </lineage>
</organism>
<feature type="compositionally biased region" description="Basic and acidic residues" evidence="1">
    <location>
        <begin position="301"/>
        <end position="322"/>
    </location>
</feature>
<protein>
    <recommendedName>
        <fullName evidence="2">Methyltransferase type 11 domain-containing protein</fullName>
    </recommendedName>
</protein>
<gene>
    <name evidence="3" type="ORF">Daus18300_001941</name>
</gene>
<feature type="region of interest" description="Disordered" evidence="1">
    <location>
        <begin position="1"/>
        <end position="57"/>
    </location>
</feature>
<dbReference type="EMBL" id="JAWRVE010000011">
    <property type="protein sequence ID" value="KAL1878666.1"/>
    <property type="molecule type" value="Genomic_DNA"/>
</dbReference>
<feature type="region of interest" description="Disordered" evidence="1">
    <location>
        <begin position="139"/>
        <end position="169"/>
    </location>
</feature>
<dbReference type="InterPro" id="IPR013216">
    <property type="entry name" value="Methyltransf_11"/>
</dbReference>
<feature type="compositionally biased region" description="Low complexity" evidence="1">
    <location>
        <begin position="98"/>
        <end position="112"/>
    </location>
</feature>
<sequence length="1068" mass="116934">MADLVILPQHADHEPTPQGRRRPRALNTIIEEESEDNSSSTRSPFLRRKIARDNTADQERLQAWLVPLDVISSEDLPTPRAFPTPRGFHFMTAPTLPSSPSSASASGEEGSSQGFSSRTNSWNMRQSVMTDVTEFDDLYGVSDDESEPEIQSMRAPKHAKSKAPLTTPSSEARKALPQLVIPGGHQLHSVKWSPKHQELKKTLASPLPPTPPSAVAMSPAMLSYMQAQHAQPIPTISAPPSLDGSLDGSLTSEQLANMSAPPTPVIGDENPEDNGDWTGIQLQPGAMATLQALSGPEADEEYHPQHEHAIEVSREPMAESRRAPPRLMTRNLPRATIMLSPAQQRSLTGLTKLDIPSPGGFFSGLSPRTRTTWHLETPPADDIAPPTSTTAEQFYRVPWNMAIAPPMPPPPRLDQIDRPLHMTGGNFSTSIVEQFVEMPEKAEEDIQTAKRVQQEPVTAKRIPSPQLPSCPEADEEEAQSPRSPKDEDHVKEIVVDYDPNYARKQQEISVSHLNRTEVWLRAQFAYLRGVGFESTEAEAETETEPEKATAAKAEESQETAEDSDKLPATPPKGSLLKKANATTSLAAKKSVRFSSRLTIAPAEGDIPRNLPSKLLRQESAFYRAFQSMTVRSTRADVFVHRLPRFEALQAARISLREQHRDRLLGKYQLSVVPQSAKKRMSANVARGDDEVFEDPEKMRLDKEAEALKQMANANWHVAATKMLNGGRLVCAPVHKRLARLSLAPKGGRGGPRSRLRILDLGGQAACDWAWHAALQYPNAKVYTVTTKAIRQLSNSNIRGPPNHRQVAVNSLSKLPFADDQFDVVSARELHNILRSSDVPDAENEWDRCLREVMRVLKPGGYVDFSVMDSDIVNAGPLGLAKSVEFGFTLKTLGYDPAPTRSFLPRLARAGFEDVRRGWTVLPMGPKPATKPGPIRYGPNGPEPSPGAGGKTVCLDAMAPGSLPGSTDDAAAVAGVAGMWSWERWILRCEMEKAAGEMHSGFQLADTVTTDGGAMREAGKSLEGVHAVVEEGRACGAGLRMLKGYARKPDRSVTQEVLDALESLDVTEY</sequence>
<comment type="caution">
    <text evidence="3">The sequence shown here is derived from an EMBL/GenBank/DDBJ whole genome shotgun (WGS) entry which is preliminary data.</text>
</comment>
<evidence type="ECO:0000259" key="2">
    <source>
        <dbReference type="Pfam" id="PF08241"/>
    </source>
</evidence>
<feature type="compositionally biased region" description="Basic and acidic residues" evidence="1">
    <location>
        <begin position="544"/>
        <end position="555"/>
    </location>
</feature>
<keyword evidence="4" id="KW-1185">Reference proteome</keyword>
<feature type="region of interest" description="Disordered" evidence="1">
    <location>
        <begin position="440"/>
        <end position="490"/>
    </location>
</feature>
<feature type="compositionally biased region" description="Acidic residues" evidence="1">
    <location>
        <begin position="139"/>
        <end position="148"/>
    </location>
</feature>
<evidence type="ECO:0000313" key="4">
    <source>
        <dbReference type="Proteomes" id="UP001583177"/>
    </source>
</evidence>